<comment type="caution">
    <text evidence="2">The sequence shown here is derived from an EMBL/GenBank/DDBJ whole genome shotgun (WGS) entry which is preliminary data.</text>
</comment>
<organism evidence="2 3">
    <name type="scientific">Pyrus ussuriensis x Pyrus communis</name>
    <dbReference type="NCBI Taxonomy" id="2448454"/>
    <lineage>
        <taxon>Eukaryota</taxon>
        <taxon>Viridiplantae</taxon>
        <taxon>Streptophyta</taxon>
        <taxon>Embryophyta</taxon>
        <taxon>Tracheophyta</taxon>
        <taxon>Spermatophyta</taxon>
        <taxon>Magnoliopsida</taxon>
        <taxon>eudicotyledons</taxon>
        <taxon>Gunneridae</taxon>
        <taxon>Pentapetalae</taxon>
        <taxon>rosids</taxon>
        <taxon>fabids</taxon>
        <taxon>Rosales</taxon>
        <taxon>Rosaceae</taxon>
        <taxon>Amygdaloideae</taxon>
        <taxon>Maleae</taxon>
        <taxon>Pyrus</taxon>
    </lineage>
</organism>
<protein>
    <submittedName>
        <fullName evidence="2">Uncharacterized protein</fullName>
    </submittedName>
</protein>
<gene>
    <name evidence="2" type="ORF">D8674_041865</name>
</gene>
<dbReference type="EMBL" id="SMOL01000653">
    <property type="protein sequence ID" value="KAB2604017.1"/>
    <property type="molecule type" value="Genomic_DNA"/>
</dbReference>
<evidence type="ECO:0000313" key="2">
    <source>
        <dbReference type="EMBL" id="KAB2604017.1"/>
    </source>
</evidence>
<dbReference type="PANTHER" id="PTHR31374">
    <property type="entry name" value="AUXIN-INDUCED PROTEIN-LIKE-RELATED"/>
    <property type="match status" value="1"/>
</dbReference>
<name>A0A5N5FMA2_9ROSA</name>
<sequence length="93" mass="11085">MGVRRSSKLSLLIGAKRLKKLTCLFVDGDTKRFMIHTKLLRHAEFLKLLYRSAEEYGFCNDGVLRIPYEAKDFEKYWMIKMRKPNIYRVQPVN</sequence>
<evidence type="ECO:0000256" key="1">
    <source>
        <dbReference type="ARBA" id="ARBA00006974"/>
    </source>
</evidence>
<proteinExistence type="inferred from homology"/>
<reference evidence="2 3" key="1">
    <citation type="submission" date="2019-09" db="EMBL/GenBank/DDBJ databases">
        <authorList>
            <person name="Ou C."/>
        </authorList>
    </citation>
    <scope>NUCLEOTIDE SEQUENCE [LARGE SCALE GENOMIC DNA]</scope>
    <source>
        <strain evidence="2">S2</strain>
        <tissue evidence="2">Leaf</tissue>
    </source>
</reference>
<dbReference type="OrthoDB" id="754837at2759"/>
<dbReference type="Pfam" id="PF02519">
    <property type="entry name" value="Auxin_inducible"/>
    <property type="match status" value="1"/>
</dbReference>
<dbReference type="GO" id="GO:0009733">
    <property type="term" value="P:response to auxin"/>
    <property type="evidence" value="ECO:0007669"/>
    <property type="project" value="InterPro"/>
</dbReference>
<dbReference type="Proteomes" id="UP000327157">
    <property type="component" value="Unassembled WGS sequence"/>
</dbReference>
<dbReference type="PANTHER" id="PTHR31374:SF32">
    <property type="entry name" value="SAUR FAMILY PROTEIN"/>
    <property type="match status" value="1"/>
</dbReference>
<evidence type="ECO:0000313" key="3">
    <source>
        <dbReference type="Proteomes" id="UP000327157"/>
    </source>
</evidence>
<reference evidence="2 3" key="2">
    <citation type="submission" date="2019-11" db="EMBL/GenBank/DDBJ databases">
        <title>A de novo genome assembly of a pear dwarfing rootstock.</title>
        <authorList>
            <person name="Wang F."/>
            <person name="Wang J."/>
            <person name="Li S."/>
            <person name="Zhang Y."/>
            <person name="Fang M."/>
            <person name="Ma L."/>
            <person name="Zhao Y."/>
            <person name="Jiang S."/>
        </authorList>
    </citation>
    <scope>NUCLEOTIDE SEQUENCE [LARGE SCALE GENOMIC DNA]</scope>
    <source>
        <strain evidence="2">S2</strain>
        <tissue evidence="2">Leaf</tissue>
    </source>
</reference>
<keyword evidence="3" id="KW-1185">Reference proteome</keyword>
<comment type="similarity">
    <text evidence="1">Belongs to the ARG7 family.</text>
</comment>
<accession>A0A5N5FMA2</accession>
<dbReference type="InterPro" id="IPR003676">
    <property type="entry name" value="SAUR_fam"/>
</dbReference>
<dbReference type="AlphaFoldDB" id="A0A5N5FMA2"/>